<keyword evidence="3" id="KW-1185">Reference proteome</keyword>
<name>A0ABW6C3K7_9BACT</name>
<organism evidence="2 3">
    <name type="scientific">Pontibacter toksunensis</name>
    <dbReference type="NCBI Taxonomy" id="1332631"/>
    <lineage>
        <taxon>Bacteria</taxon>
        <taxon>Pseudomonadati</taxon>
        <taxon>Bacteroidota</taxon>
        <taxon>Cytophagia</taxon>
        <taxon>Cytophagales</taxon>
        <taxon>Hymenobacteraceae</taxon>
        <taxon>Pontibacter</taxon>
    </lineage>
</organism>
<dbReference type="Gene3D" id="2.40.160.20">
    <property type="match status" value="1"/>
</dbReference>
<sequence length="190" mass="20866">MKKTTLFLLLTIVLTSAKAQNATRTFRPFKLDFALGYGLPLGSDMTSSRILALEPKYSPNDHITIGLRLLDLNGIHPAYFSGWFDVMSSITLTTDYFFNVNRVRPFVGLGAGAFWVPTNTPTSSSSSSNTYGATSFGVTPRGGIEVGHFRAAVELNLIRKAQGVNFSYIGIKAGFFLWGKRKEVTNHTSE</sequence>
<dbReference type="RefSeq" id="WP_377491908.1">
    <property type="nucleotide sequence ID" value="NZ_JBHUOX010000043.1"/>
</dbReference>
<accession>A0ABW6C3K7</accession>
<gene>
    <name evidence="2" type="ORF">ACFS7Z_25840</name>
</gene>
<keyword evidence="1" id="KW-0732">Signal</keyword>
<comment type="caution">
    <text evidence="2">The sequence shown here is derived from an EMBL/GenBank/DDBJ whole genome shotgun (WGS) entry which is preliminary data.</text>
</comment>
<evidence type="ECO:0000313" key="2">
    <source>
        <dbReference type="EMBL" id="MFD3003804.1"/>
    </source>
</evidence>
<protein>
    <recommendedName>
        <fullName evidence="4">Outer membrane protein beta-barrel domain-containing protein</fullName>
    </recommendedName>
</protein>
<proteinExistence type="predicted"/>
<dbReference type="InterPro" id="IPR011250">
    <property type="entry name" value="OMP/PagP_B-barrel"/>
</dbReference>
<dbReference type="SUPFAM" id="SSF56925">
    <property type="entry name" value="OMPA-like"/>
    <property type="match status" value="1"/>
</dbReference>
<dbReference type="Proteomes" id="UP001597641">
    <property type="component" value="Unassembled WGS sequence"/>
</dbReference>
<reference evidence="3" key="1">
    <citation type="journal article" date="2019" name="Int. J. Syst. Evol. Microbiol.">
        <title>The Global Catalogue of Microorganisms (GCM) 10K type strain sequencing project: providing services to taxonomists for standard genome sequencing and annotation.</title>
        <authorList>
            <consortium name="The Broad Institute Genomics Platform"/>
            <consortium name="The Broad Institute Genome Sequencing Center for Infectious Disease"/>
            <person name="Wu L."/>
            <person name="Ma J."/>
        </authorList>
    </citation>
    <scope>NUCLEOTIDE SEQUENCE [LARGE SCALE GENOMIC DNA]</scope>
    <source>
        <strain evidence="3">KCTC 23984</strain>
    </source>
</reference>
<dbReference type="EMBL" id="JBHUOX010000043">
    <property type="protein sequence ID" value="MFD3003804.1"/>
    <property type="molecule type" value="Genomic_DNA"/>
</dbReference>
<feature type="chain" id="PRO_5045065294" description="Outer membrane protein beta-barrel domain-containing protein" evidence="1">
    <location>
        <begin position="20"/>
        <end position="190"/>
    </location>
</feature>
<evidence type="ECO:0008006" key="4">
    <source>
        <dbReference type="Google" id="ProtNLM"/>
    </source>
</evidence>
<feature type="signal peptide" evidence="1">
    <location>
        <begin position="1"/>
        <end position="19"/>
    </location>
</feature>
<evidence type="ECO:0000256" key="1">
    <source>
        <dbReference type="SAM" id="SignalP"/>
    </source>
</evidence>
<evidence type="ECO:0000313" key="3">
    <source>
        <dbReference type="Proteomes" id="UP001597641"/>
    </source>
</evidence>